<sequence>MAMLSELVEVVIGVDTHLDTHTAAVLEVAGGRVRETVTVPADPGGYTQLCELAQRHGGLRAWAIEGSGGYGSALTRHLHGAREEVVIELDRPQRPARRGGRKSDAIDAERAARDALARTQLAQPKTGAERGALQALLTARRSAITAATDAQRQLRALITTAPEAVAARFRGHKGGAALVRIAAGLDPTRTDGAADGAADGDVETRTCLQVLHTVAGRIQSLRNEADTHERVIRAVIAAWRPDLLELPGVGPINAAVVLTAWSHPGRCRDDGAFAMLGGVAPIPASSGRTVRYRLNRHGDRQLNRALHNIAVCRQRYDHTTRAYTERRRAEGKTDREIRRCLKRYIARQLHRQLETPPTRPNTPLTIDSP</sequence>
<dbReference type="EMBL" id="JBEDNQ010000023">
    <property type="protein sequence ID" value="MEQ3555039.1"/>
    <property type="molecule type" value="Genomic_DNA"/>
</dbReference>
<evidence type="ECO:0000313" key="5">
    <source>
        <dbReference type="Proteomes" id="UP001494902"/>
    </source>
</evidence>
<organism evidence="4 5">
    <name type="scientific">Pseudonocardia nematodicida</name>
    <dbReference type="NCBI Taxonomy" id="1206997"/>
    <lineage>
        <taxon>Bacteria</taxon>
        <taxon>Bacillati</taxon>
        <taxon>Actinomycetota</taxon>
        <taxon>Actinomycetes</taxon>
        <taxon>Pseudonocardiales</taxon>
        <taxon>Pseudonocardiaceae</taxon>
        <taxon>Pseudonocardia</taxon>
    </lineage>
</organism>
<dbReference type="InterPro" id="IPR002525">
    <property type="entry name" value="Transp_IS110-like_N"/>
</dbReference>
<reference evidence="4 5" key="1">
    <citation type="submission" date="2024-03" db="EMBL/GenBank/DDBJ databases">
        <title>Draft genome sequence of Pseudonocardia nematodicida JCM 31783.</title>
        <authorList>
            <person name="Butdee W."/>
            <person name="Duangmal K."/>
        </authorList>
    </citation>
    <scope>NUCLEOTIDE SEQUENCE [LARGE SCALE GENOMIC DNA]</scope>
    <source>
        <strain evidence="4 5">JCM 31783</strain>
    </source>
</reference>
<dbReference type="Pfam" id="PF01548">
    <property type="entry name" value="DEDD_Tnp_IS110"/>
    <property type="match status" value="1"/>
</dbReference>
<name>A0ABV1KKW1_9PSEU</name>
<dbReference type="RefSeq" id="WP_349302110.1">
    <property type="nucleotide sequence ID" value="NZ_JBEDNQ010000023.1"/>
</dbReference>
<dbReference type="PANTHER" id="PTHR33055:SF16">
    <property type="entry name" value="TRANSPOSASE FOR INSERTION SEQUENCE ELEMENT IS1547"/>
    <property type="match status" value="1"/>
</dbReference>
<dbReference type="InterPro" id="IPR047650">
    <property type="entry name" value="Transpos_IS110"/>
</dbReference>
<feature type="domain" description="Transposase IS116/IS110/IS902 C-terminal" evidence="3">
    <location>
        <begin position="243"/>
        <end position="324"/>
    </location>
</feature>
<keyword evidence="5" id="KW-1185">Reference proteome</keyword>
<dbReference type="PANTHER" id="PTHR33055">
    <property type="entry name" value="TRANSPOSASE FOR INSERTION SEQUENCE ELEMENT IS1111A"/>
    <property type="match status" value="1"/>
</dbReference>
<feature type="domain" description="Transposase IS110-like N-terminal" evidence="2">
    <location>
        <begin position="12"/>
        <end position="159"/>
    </location>
</feature>
<proteinExistence type="predicted"/>
<dbReference type="InterPro" id="IPR003346">
    <property type="entry name" value="Transposase_20"/>
</dbReference>
<protein>
    <submittedName>
        <fullName evidence="4">Transposase</fullName>
    </submittedName>
</protein>
<gene>
    <name evidence="4" type="ORF">WIS52_31630</name>
</gene>
<evidence type="ECO:0000313" key="4">
    <source>
        <dbReference type="EMBL" id="MEQ3555039.1"/>
    </source>
</evidence>
<dbReference type="Proteomes" id="UP001494902">
    <property type="component" value="Unassembled WGS sequence"/>
</dbReference>
<dbReference type="Pfam" id="PF02371">
    <property type="entry name" value="Transposase_20"/>
    <property type="match status" value="1"/>
</dbReference>
<evidence type="ECO:0000259" key="3">
    <source>
        <dbReference type="Pfam" id="PF02371"/>
    </source>
</evidence>
<accession>A0ABV1KKW1</accession>
<comment type="caution">
    <text evidence="4">The sequence shown here is derived from an EMBL/GenBank/DDBJ whole genome shotgun (WGS) entry which is preliminary data.</text>
</comment>
<evidence type="ECO:0000256" key="1">
    <source>
        <dbReference type="SAM" id="MobiDB-lite"/>
    </source>
</evidence>
<evidence type="ECO:0000259" key="2">
    <source>
        <dbReference type="Pfam" id="PF01548"/>
    </source>
</evidence>
<feature type="region of interest" description="Disordered" evidence="1">
    <location>
        <begin position="349"/>
        <end position="369"/>
    </location>
</feature>